<feature type="non-terminal residue" evidence="2">
    <location>
        <position position="1"/>
    </location>
</feature>
<dbReference type="Proteomes" id="UP001642464">
    <property type="component" value="Unassembled WGS sequence"/>
</dbReference>
<dbReference type="EMBL" id="CAXAMM010007080">
    <property type="protein sequence ID" value="CAK9013203.1"/>
    <property type="molecule type" value="Genomic_DNA"/>
</dbReference>
<comment type="caution">
    <text evidence="2">The sequence shown here is derived from an EMBL/GenBank/DDBJ whole genome shotgun (WGS) entry which is preliminary data.</text>
</comment>
<organism evidence="2 3">
    <name type="scientific">Durusdinium trenchii</name>
    <dbReference type="NCBI Taxonomy" id="1381693"/>
    <lineage>
        <taxon>Eukaryota</taxon>
        <taxon>Sar</taxon>
        <taxon>Alveolata</taxon>
        <taxon>Dinophyceae</taxon>
        <taxon>Suessiales</taxon>
        <taxon>Symbiodiniaceae</taxon>
        <taxon>Durusdinium</taxon>
    </lineage>
</organism>
<protein>
    <submittedName>
        <fullName evidence="2">Uncharacterized protein</fullName>
    </submittedName>
</protein>
<accession>A0ABP0JG88</accession>
<feature type="region of interest" description="Disordered" evidence="1">
    <location>
        <begin position="1"/>
        <end position="32"/>
    </location>
</feature>
<evidence type="ECO:0000313" key="3">
    <source>
        <dbReference type="Proteomes" id="UP001642464"/>
    </source>
</evidence>
<gene>
    <name evidence="2" type="ORF">SCF082_LOCUS11829</name>
</gene>
<proteinExistence type="predicted"/>
<evidence type="ECO:0000313" key="2">
    <source>
        <dbReference type="EMBL" id="CAK9013203.1"/>
    </source>
</evidence>
<evidence type="ECO:0000256" key="1">
    <source>
        <dbReference type="SAM" id="MobiDB-lite"/>
    </source>
</evidence>
<feature type="compositionally biased region" description="Basic and acidic residues" evidence="1">
    <location>
        <begin position="1"/>
        <end position="15"/>
    </location>
</feature>
<feature type="non-terminal residue" evidence="2">
    <location>
        <position position="124"/>
    </location>
</feature>
<reference evidence="2 3" key="1">
    <citation type="submission" date="2024-02" db="EMBL/GenBank/DDBJ databases">
        <authorList>
            <person name="Chen Y."/>
            <person name="Shah S."/>
            <person name="Dougan E. K."/>
            <person name="Thang M."/>
            <person name="Chan C."/>
        </authorList>
    </citation>
    <scope>NUCLEOTIDE SEQUENCE [LARGE SCALE GENOMIC DNA]</scope>
</reference>
<keyword evidence="3" id="KW-1185">Reference proteome</keyword>
<name>A0ABP0JG88_9DINO</name>
<sequence length="124" mass="14020">VVERQEVHETEDSDKYVPTSLDPAGEQGGLPTVDEVTKQPLNFRNKATPPPIPSKVKGTIGYVPKMLPTRWSPLELEKLEYFRQIAKSLFEDLAIMKINTNLVGSVMENGEIVEDTFYMLTEPR</sequence>